<comment type="caution">
    <text evidence="15">The sequence shown here is derived from an EMBL/GenBank/DDBJ whole genome shotgun (WGS) entry which is preliminary data.</text>
</comment>
<dbReference type="InterPro" id="IPR036890">
    <property type="entry name" value="HATPase_C_sf"/>
</dbReference>
<organism evidence="15 16">
    <name type="scientific">Microbacterium nanhaiense</name>
    <dbReference type="NCBI Taxonomy" id="1301026"/>
    <lineage>
        <taxon>Bacteria</taxon>
        <taxon>Bacillati</taxon>
        <taxon>Actinomycetota</taxon>
        <taxon>Actinomycetes</taxon>
        <taxon>Micrococcales</taxon>
        <taxon>Microbacteriaceae</taxon>
        <taxon>Microbacterium</taxon>
    </lineage>
</organism>
<evidence type="ECO:0000256" key="3">
    <source>
        <dbReference type="ARBA" id="ARBA00012438"/>
    </source>
</evidence>
<dbReference type="InterPro" id="IPR003594">
    <property type="entry name" value="HATPase_dom"/>
</dbReference>
<dbReference type="InterPro" id="IPR016120">
    <property type="entry name" value="Sig_transdc_His_kin_SpoOB"/>
</dbReference>
<gene>
    <name evidence="15" type="ORF">GCM10010910_24540</name>
</gene>
<dbReference type="SUPFAM" id="SSF103190">
    <property type="entry name" value="Sensory domain-like"/>
    <property type="match status" value="1"/>
</dbReference>
<comment type="catalytic activity">
    <reaction evidence="1">
        <text>ATP + protein L-histidine = ADP + protein N-phospho-L-histidine.</text>
        <dbReference type="EC" id="2.7.13.3"/>
    </reaction>
</comment>
<evidence type="ECO:0000256" key="5">
    <source>
        <dbReference type="ARBA" id="ARBA00022553"/>
    </source>
</evidence>
<dbReference type="EC" id="2.7.13.3" evidence="3"/>
<dbReference type="InterPro" id="IPR033463">
    <property type="entry name" value="sCache_3"/>
</dbReference>
<evidence type="ECO:0000256" key="1">
    <source>
        <dbReference type="ARBA" id="ARBA00000085"/>
    </source>
</evidence>
<evidence type="ECO:0000256" key="6">
    <source>
        <dbReference type="ARBA" id="ARBA00022679"/>
    </source>
</evidence>
<evidence type="ECO:0000256" key="10">
    <source>
        <dbReference type="ARBA" id="ARBA00022840"/>
    </source>
</evidence>
<keyword evidence="5" id="KW-0597">Phosphoprotein</keyword>
<keyword evidence="6" id="KW-0808">Transferase</keyword>
<dbReference type="InterPro" id="IPR004358">
    <property type="entry name" value="Sig_transdc_His_kin-like_C"/>
</dbReference>
<keyword evidence="13" id="KW-0472">Membrane</keyword>
<accession>A0ABQ2N7K3</accession>
<comment type="subcellular location">
    <subcellularLocation>
        <location evidence="2">Cell membrane</location>
        <topology evidence="2">Multi-pass membrane protein</topology>
    </subcellularLocation>
</comment>
<keyword evidence="7" id="KW-0812">Transmembrane</keyword>
<dbReference type="InterPro" id="IPR005467">
    <property type="entry name" value="His_kinase_dom"/>
</dbReference>
<evidence type="ECO:0000256" key="9">
    <source>
        <dbReference type="ARBA" id="ARBA00022777"/>
    </source>
</evidence>
<dbReference type="PANTHER" id="PTHR44936:SF10">
    <property type="entry name" value="SENSOR PROTEIN RSTB"/>
    <property type="match status" value="1"/>
</dbReference>
<evidence type="ECO:0000259" key="14">
    <source>
        <dbReference type="PROSITE" id="PS50109"/>
    </source>
</evidence>
<dbReference type="Gene3D" id="3.30.450.20">
    <property type="entry name" value="PAS domain"/>
    <property type="match status" value="1"/>
</dbReference>
<keyword evidence="11" id="KW-1133">Transmembrane helix</keyword>
<dbReference type="PRINTS" id="PR00344">
    <property type="entry name" value="BCTRLSENSOR"/>
</dbReference>
<evidence type="ECO:0000256" key="7">
    <source>
        <dbReference type="ARBA" id="ARBA00022692"/>
    </source>
</evidence>
<reference evidence="16" key="1">
    <citation type="journal article" date="2019" name="Int. J. Syst. Evol. Microbiol.">
        <title>The Global Catalogue of Microorganisms (GCM) 10K type strain sequencing project: providing services to taxonomists for standard genome sequencing and annotation.</title>
        <authorList>
            <consortium name="The Broad Institute Genomics Platform"/>
            <consortium name="The Broad Institute Genome Sequencing Center for Infectious Disease"/>
            <person name="Wu L."/>
            <person name="Ma J."/>
        </authorList>
    </citation>
    <scope>NUCLEOTIDE SEQUENCE [LARGE SCALE GENOMIC DNA]</scope>
    <source>
        <strain evidence="16">CGMCC 4.7181</strain>
    </source>
</reference>
<keyword evidence="8" id="KW-0547">Nucleotide-binding</keyword>
<evidence type="ECO:0000256" key="11">
    <source>
        <dbReference type="ARBA" id="ARBA00022989"/>
    </source>
</evidence>
<dbReference type="PROSITE" id="PS50109">
    <property type="entry name" value="HIS_KIN"/>
    <property type="match status" value="1"/>
</dbReference>
<evidence type="ECO:0000256" key="2">
    <source>
        <dbReference type="ARBA" id="ARBA00004651"/>
    </source>
</evidence>
<evidence type="ECO:0000313" key="15">
    <source>
        <dbReference type="EMBL" id="GGO66025.1"/>
    </source>
</evidence>
<keyword evidence="9" id="KW-0418">Kinase</keyword>
<dbReference type="SMART" id="SM00387">
    <property type="entry name" value="HATPase_c"/>
    <property type="match status" value="1"/>
</dbReference>
<keyword evidence="16" id="KW-1185">Reference proteome</keyword>
<name>A0ABQ2N7K3_9MICO</name>
<dbReference type="Gene3D" id="3.30.565.10">
    <property type="entry name" value="Histidine kinase-like ATPase, C-terminal domain"/>
    <property type="match status" value="1"/>
</dbReference>
<dbReference type="InterPro" id="IPR029151">
    <property type="entry name" value="Sensor-like_sf"/>
</dbReference>
<sequence length="413" mass="43892">MLTEGRAMVRGRLARLVLLALPTLLVLVCVGGTTAIAMSVQRDGIRAATAERVTEVSSELAGLDQVRDALEDLDSLERAIAELQPLASLVERAAGVDYVVVIAPDERRVTHPTPTERGRPVSTDATGVLAGETVVNTMDGTIGRTLRAKVPVIGTDGSVVGAVSTGILERRMTQDVEQALWRLLPWDIGALVLGMAASTALTTAMHRRIRLHDEAARELEHAEATAAALREQSHEFDTRLHVVRGLVANDDRAEALDYIDASSRVTTLADPALRGAPPLLRATLEALTAELAALGTRLELDVELTHDADDQLVLVLANLCRNAGEAGAHTVRCELRERDGRFFGVISDDGPGIPAAHAAQIFARGFSTKPDPSGAGRGVGLDLVRRTLAERGGSIEVSSAGGARFAFDMEVSR</sequence>
<dbReference type="InterPro" id="IPR050980">
    <property type="entry name" value="2C_sensor_his_kinase"/>
</dbReference>
<keyword evidence="12" id="KW-0902">Two-component regulatory system</keyword>
<dbReference type="EMBL" id="BMMQ01000008">
    <property type="protein sequence ID" value="GGO66025.1"/>
    <property type="molecule type" value="Genomic_DNA"/>
</dbReference>
<feature type="domain" description="Histidine kinase" evidence="14">
    <location>
        <begin position="231"/>
        <end position="413"/>
    </location>
</feature>
<dbReference type="Pfam" id="PF17203">
    <property type="entry name" value="sCache_3_2"/>
    <property type="match status" value="1"/>
</dbReference>
<evidence type="ECO:0000256" key="4">
    <source>
        <dbReference type="ARBA" id="ARBA00022475"/>
    </source>
</evidence>
<evidence type="ECO:0000256" key="12">
    <source>
        <dbReference type="ARBA" id="ARBA00023012"/>
    </source>
</evidence>
<dbReference type="Pfam" id="PF02518">
    <property type="entry name" value="HATPase_c"/>
    <property type="match status" value="1"/>
</dbReference>
<evidence type="ECO:0000256" key="8">
    <source>
        <dbReference type="ARBA" id="ARBA00022741"/>
    </source>
</evidence>
<keyword evidence="10" id="KW-0067">ATP-binding</keyword>
<dbReference type="Proteomes" id="UP000638043">
    <property type="component" value="Unassembled WGS sequence"/>
</dbReference>
<protein>
    <recommendedName>
        <fullName evidence="3">histidine kinase</fullName>
        <ecNumber evidence="3">2.7.13.3</ecNumber>
    </recommendedName>
</protein>
<evidence type="ECO:0000313" key="16">
    <source>
        <dbReference type="Proteomes" id="UP000638043"/>
    </source>
</evidence>
<dbReference type="PANTHER" id="PTHR44936">
    <property type="entry name" value="SENSOR PROTEIN CREC"/>
    <property type="match status" value="1"/>
</dbReference>
<keyword evidence="4" id="KW-1003">Cell membrane</keyword>
<dbReference type="SUPFAM" id="SSF55874">
    <property type="entry name" value="ATPase domain of HSP90 chaperone/DNA topoisomerase II/histidine kinase"/>
    <property type="match status" value="1"/>
</dbReference>
<evidence type="ECO:0000256" key="13">
    <source>
        <dbReference type="ARBA" id="ARBA00023136"/>
    </source>
</evidence>
<dbReference type="SUPFAM" id="SSF55890">
    <property type="entry name" value="Sporulation response regulatory protein Spo0B"/>
    <property type="match status" value="1"/>
</dbReference>
<proteinExistence type="predicted"/>